<dbReference type="InterPro" id="IPR006186">
    <property type="entry name" value="Ser/Thr-sp_prot-phosphatase"/>
</dbReference>
<evidence type="ECO:0000313" key="2">
    <source>
        <dbReference type="EMBL" id="MFD2730888.1"/>
    </source>
</evidence>
<dbReference type="InterPro" id="IPR050126">
    <property type="entry name" value="Ap4A_hydrolase"/>
</dbReference>
<evidence type="ECO:0000313" key="3">
    <source>
        <dbReference type="Proteomes" id="UP001597546"/>
    </source>
</evidence>
<dbReference type="Pfam" id="PF00149">
    <property type="entry name" value="Metallophos"/>
    <property type="match status" value="1"/>
</dbReference>
<dbReference type="RefSeq" id="WP_379046427.1">
    <property type="nucleotide sequence ID" value="NZ_JBHSKW010000059.1"/>
</dbReference>
<gene>
    <name evidence="2" type="ORF">ACFSSE_04160</name>
</gene>
<dbReference type="InterPro" id="IPR004843">
    <property type="entry name" value="Calcineurin-like_PHP"/>
</dbReference>
<proteinExistence type="predicted"/>
<dbReference type="Gene3D" id="3.60.21.10">
    <property type="match status" value="1"/>
</dbReference>
<accession>A0ABW5TPI6</accession>
<dbReference type="SUPFAM" id="SSF56300">
    <property type="entry name" value="Metallo-dependent phosphatases"/>
    <property type="match status" value="1"/>
</dbReference>
<dbReference type="EMBL" id="JBHULV010000009">
    <property type="protein sequence ID" value="MFD2730888.1"/>
    <property type="molecule type" value="Genomic_DNA"/>
</dbReference>
<name>A0ABW5TPI6_9SPHI</name>
<dbReference type="InterPro" id="IPR029052">
    <property type="entry name" value="Metallo-depent_PP-like"/>
</dbReference>
<organism evidence="2 3">
    <name type="scientific">Pedobacter alpinus</name>
    <dbReference type="NCBI Taxonomy" id="1590643"/>
    <lineage>
        <taxon>Bacteria</taxon>
        <taxon>Pseudomonadati</taxon>
        <taxon>Bacteroidota</taxon>
        <taxon>Sphingobacteriia</taxon>
        <taxon>Sphingobacteriales</taxon>
        <taxon>Sphingobacteriaceae</taxon>
        <taxon>Pedobacter</taxon>
    </lineage>
</organism>
<feature type="domain" description="Calcineurin-like phosphoesterase" evidence="1">
    <location>
        <begin position="6"/>
        <end position="176"/>
    </location>
</feature>
<evidence type="ECO:0000259" key="1">
    <source>
        <dbReference type="Pfam" id="PF00149"/>
    </source>
</evidence>
<reference evidence="3" key="1">
    <citation type="journal article" date="2019" name="Int. J. Syst. Evol. Microbiol.">
        <title>The Global Catalogue of Microorganisms (GCM) 10K type strain sequencing project: providing services to taxonomists for standard genome sequencing and annotation.</title>
        <authorList>
            <consortium name="The Broad Institute Genomics Platform"/>
            <consortium name="The Broad Institute Genome Sequencing Center for Infectious Disease"/>
            <person name="Wu L."/>
            <person name="Ma J."/>
        </authorList>
    </citation>
    <scope>NUCLEOTIDE SEQUENCE [LARGE SCALE GENOMIC DNA]</scope>
    <source>
        <strain evidence="3">KCTC 42456</strain>
    </source>
</reference>
<dbReference type="PANTHER" id="PTHR42850">
    <property type="entry name" value="METALLOPHOSPHOESTERASE"/>
    <property type="match status" value="1"/>
</dbReference>
<comment type="caution">
    <text evidence="2">The sequence shown here is derived from an EMBL/GenBank/DDBJ whole genome shotgun (WGS) entry which is preliminary data.</text>
</comment>
<dbReference type="Proteomes" id="UP001597546">
    <property type="component" value="Unassembled WGS sequence"/>
</dbReference>
<dbReference type="PANTHER" id="PTHR42850:SF4">
    <property type="entry name" value="ZINC-DEPENDENT ENDOPOLYPHOSPHATASE"/>
    <property type="match status" value="1"/>
</dbReference>
<sequence>MKNYFIVGDVHGCFHTLQLLLEKWDATNQQLLFVGDIIDHGNHSPQVAEVIYDLQKKHKDTVVIRGNHEHLFLNHCLTEFNKDWYEKSGERTFSQYLLAGREINKDADWFATFPLYFETPNFIVSHAGISDTLDPFNADNKEGVVWQRNETIKLKQLQIFGHTPKESALYDFNSHSINIDTGAYKCNKLTAIILNAEGEIIDIHSEATHEEDLPKNKEECVI</sequence>
<dbReference type="PRINTS" id="PR00114">
    <property type="entry name" value="STPHPHTASE"/>
</dbReference>
<protein>
    <submittedName>
        <fullName evidence="2">Metallophosphoesterase</fullName>
    </submittedName>
</protein>
<keyword evidence="3" id="KW-1185">Reference proteome</keyword>